<accession>A0A0R2BNJ9</accession>
<dbReference type="Gene3D" id="3.40.50.720">
    <property type="entry name" value="NAD(P)-binding Rossmann-like Domain"/>
    <property type="match status" value="1"/>
</dbReference>
<sequence>MIKGSDRMGQPIVTLITGADKGIGFQTARELGQLGQVIVIGARNQRKGLSAADALQNMGIEASFVQLDVTSQAQITQAAVTINDRYGYLSVLINNAGVAMDNHQAASDMPTAIMRKDFDVNFFGVVDVIQAMLPLLKKADSARIINVSSNMGSLSLAAAPESQFYGVNSLGYQASKAAVNFATISFSKELIDTSITVNSVNPGWTATEFGGRASDAPTPAGMQTVTEGAAQIVKVASDPTFTANGSFTENAGTIQW</sequence>
<gene>
    <name evidence="2" type="ORF">FC82_GL002682</name>
</gene>
<dbReference type="PANTHER" id="PTHR43544">
    <property type="entry name" value="SHORT-CHAIN DEHYDROGENASE/REDUCTASE"/>
    <property type="match status" value="1"/>
</dbReference>
<dbReference type="Pfam" id="PF00106">
    <property type="entry name" value="adh_short"/>
    <property type="match status" value="1"/>
</dbReference>
<dbReference type="PRINTS" id="PR00081">
    <property type="entry name" value="GDHRDH"/>
</dbReference>
<dbReference type="SUPFAM" id="SSF51735">
    <property type="entry name" value="NAD(P)-binding Rossmann-fold domains"/>
    <property type="match status" value="1"/>
</dbReference>
<comment type="similarity">
    <text evidence="1">Belongs to the short-chain dehydrogenases/reductases (SDR) family.</text>
</comment>
<dbReference type="PATRIC" id="fig|1423733.4.peg.2805"/>
<dbReference type="STRING" id="33960.TY91_12145"/>
<evidence type="ECO:0000313" key="3">
    <source>
        <dbReference type="Proteomes" id="UP000051845"/>
    </source>
</evidence>
<proteinExistence type="inferred from homology"/>
<dbReference type="Proteomes" id="UP000051845">
    <property type="component" value="Unassembled WGS sequence"/>
</dbReference>
<dbReference type="InterPro" id="IPR051468">
    <property type="entry name" value="Fungal_SecMetab_SDRs"/>
</dbReference>
<dbReference type="AlphaFoldDB" id="A0A0R2BNJ9"/>
<dbReference type="PRINTS" id="PR00080">
    <property type="entry name" value="SDRFAMILY"/>
</dbReference>
<dbReference type="GO" id="GO:0016491">
    <property type="term" value="F:oxidoreductase activity"/>
    <property type="evidence" value="ECO:0007669"/>
    <property type="project" value="TreeGrafter"/>
</dbReference>
<protein>
    <submittedName>
        <fullName evidence="2">Dehydrogenase</fullName>
    </submittedName>
</protein>
<evidence type="ECO:0000313" key="2">
    <source>
        <dbReference type="EMBL" id="KRM77817.1"/>
    </source>
</evidence>
<dbReference type="GO" id="GO:0005737">
    <property type="term" value="C:cytoplasm"/>
    <property type="evidence" value="ECO:0007669"/>
    <property type="project" value="TreeGrafter"/>
</dbReference>
<dbReference type="PANTHER" id="PTHR43544:SF32">
    <property type="entry name" value="CHAIN DEHYDROGENASE, PUTATIVE (AFU_ORTHOLOGUE AFUA_5G01530)-RELATED"/>
    <property type="match status" value="1"/>
</dbReference>
<name>A0A0R2BNJ9_SECCO</name>
<dbReference type="GO" id="GO:0019748">
    <property type="term" value="P:secondary metabolic process"/>
    <property type="evidence" value="ECO:0007669"/>
    <property type="project" value="TreeGrafter"/>
</dbReference>
<organism evidence="2 3">
    <name type="scientific">Secundilactobacillus collinoides DSM 20515 = JCM 1123</name>
    <dbReference type="NCBI Taxonomy" id="1423733"/>
    <lineage>
        <taxon>Bacteria</taxon>
        <taxon>Bacillati</taxon>
        <taxon>Bacillota</taxon>
        <taxon>Bacilli</taxon>
        <taxon>Lactobacillales</taxon>
        <taxon>Lactobacillaceae</taxon>
        <taxon>Secundilactobacillus</taxon>
    </lineage>
</organism>
<dbReference type="InterPro" id="IPR036291">
    <property type="entry name" value="NAD(P)-bd_dom_sf"/>
</dbReference>
<reference evidence="2 3" key="1">
    <citation type="journal article" date="2015" name="Genome Announc.">
        <title>Expanding the biotechnology potential of lactobacilli through comparative genomics of 213 strains and associated genera.</title>
        <authorList>
            <person name="Sun Z."/>
            <person name="Harris H.M."/>
            <person name="McCann A."/>
            <person name="Guo C."/>
            <person name="Argimon S."/>
            <person name="Zhang W."/>
            <person name="Yang X."/>
            <person name="Jeffery I.B."/>
            <person name="Cooney J.C."/>
            <person name="Kagawa T.F."/>
            <person name="Liu W."/>
            <person name="Song Y."/>
            <person name="Salvetti E."/>
            <person name="Wrobel A."/>
            <person name="Rasinkangas P."/>
            <person name="Parkhill J."/>
            <person name="Rea M.C."/>
            <person name="O'Sullivan O."/>
            <person name="Ritari J."/>
            <person name="Douillard F.P."/>
            <person name="Paul Ross R."/>
            <person name="Yang R."/>
            <person name="Briner A.E."/>
            <person name="Felis G.E."/>
            <person name="de Vos W.M."/>
            <person name="Barrangou R."/>
            <person name="Klaenhammer T.R."/>
            <person name="Caufield P.W."/>
            <person name="Cui Y."/>
            <person name="Zhang H."/>
            <person name="O'Toole P.W."/>
        </authorList>
    </citation>
    <scope>NUCLEOTIDE SEQUENCE [LARGE SCALE GENOMIC DNA]</scope>
    <source>
        <strain evidence="2 3">DSM 20515</strain>
    </source>
</reference>
<comment type="caution">
    <text evidence="2">The sequence shown here is derived from an EMBL/GenBank/DDBJ whole genome shotgun (WGS) entry which is preliminary data.</text>
</comment>
<dbReference type="EMBL" id="AYYR01000008">
    <property type="protein sequence ID" value="KRM77817.1"/>
    <property type="molecule type" value="Genomic_DNA"/>
</dbReference>
<evidence type="ECO:0000256" key="1">
    <source>
        <dbReference type="RuleBase" id="RU000363"/>
    </source>
</evidence>
<dbReference type="InterPro" id="IPR002347">
    <property type="entry name" value="SDR_fam"/>
</dbReference>